<accession>A0A645H2I8</accession>
<proteinExistence type="predicted"/>
<comment type="caution">
    <text evidence="1">The sequence shown here is derived from an EMBL/GenBank/DDBJ whole genome shotgun (WGS) entry which is preliminary data.</text>
</comment>
<gene>
    <name evidence="1" type="ORF">SDC9_178035</name>
</gene>
<protein>
    <submittedName>
        <fullName evidence="1">Uncharacterized protein</fullName>
    </submittedName>
</protein>
<dbReference type="EMBL" id="VSSQ01081718">
    <property type="protein sequence ID" value="MPN30564.1"/>
    <property type="molecule type" value="Genomic_DNA"/>
</dbReference>
<evidence type="ECO:0000313" key="1">
    <source>
        <dbReference type="EMBL" id="MPN30564.1"/>
    </source>
</evidence>
<reference evidence="1" key="1">
    <citation type="submission" date="2019-08" db="EMBL/GenBank/DDBJ databases">
        <authorList>
            <person name="Kucharzyk K."/>
            <person name="Murdoch R.W."/>
            <person name="Higgins S."/>
            <person name="Loffler F."/>
        </authorList>
    </citation>
    <scope>NUCLEOTIDE SEQUENCE</scope>
</reference>
<name>A0A645H2I8_9ZZZZ</name>
<dbReference type="AlphaFoldDB" id="A0A645H2I8"/>
<sequence length="101" mass="10269">MARGVGDDVLARAGREVAIGDVDGDALFALGLQAVGEQGQVDRAHAALLRGLLDGVQRVGENGLGVEQQAADQGALAVVDAAAGQEAQQAVIFNWVGAHQK</sequence>
<organism evidence="1">
    <name type="scientific">bioreactor metagenome</name>
    <dbReference type="NCBI Taxonomy" id="1076179"/>
    <lineage>
        <taxon>unclassified sequences</taxon>
        <taxon>metagenomes</taxon>
        <taxon>ecological metagenomes</taxon>
    </lineage>
</organism>